<proteinExistence type="inferred from homology"/>
<keyword evidence="3" id="KW-0732">Signal</keyword>
<comment type="subcellular location">
    <subcellularLocation>
        <location evidence="1">Cell envelope</location>
    </subcellularLocation>
</comment>
<dbReference type="GO" id="GO:0003677">
    <property type="term" value="F:DNA binding"/>
    <property type="evidence" value="ECO:0007669"/>
    <property type="project" value="InterPro"/>
</dbReference>
<dbReference type="GO" id="GO:0006355">
    <property type="term" value="P:regulation of DNA-templated transcription"/>
    <property type="evidence" value="ECO:0007669"/>
    <property type="project" value="InterPro"/>
</dbReference>
<protein>
    <submittedName>
        <fullName evidence="5">Regulatory protein LacI</fullName>
    </submittedName>
</protein>
<dbReference type="Gene3D" id="3.40.50.2300">
    <property type="match status" value="2"/>
</dbReference>
<dbReference type="SMART" id="SM00354">
    <property type="entry name" value="HTH_LACI"/>
    <property type="match status" value="1"/>
</dbReference>
<dbReference type="InterPro" id="IPR025997">
    <property type="entry name" value="SBP_2_dom"/>
</dbReference>
<dbReference type="eggNOG" id="COG1879">
    <property type="taxonomic scope" value="Bacteria"/>
</dbReference>
<dbReference type="PROSITE" id="PS50932">
    <property type="entry name" value="HTH_LACI_2"/>
    <property type="match status" value="1"/>
</dbReference>
<name>G6Y5T8_9HYPH</name>
<sequence length="333" mass="37033">MMRVKLKLISELAGVGLATVDRVLNERGGVKPETARKVLDAARRLGWGKSLPLPYRSGLRFEILLGRRELPYVAQINDAFERYRPLIDRSVTLQRTFVDDTKPHRVAEAILKARCNALIVYGQEHDAVLDAVGSITSAGVPVVTMLSDLPTTPRLAYVGIDHYKAGRASAFFMAKMARRPGPVIGLYSSFQYRAQADRIAGFRDGLRDYSPDRHATVLVEGQDDETLIRDLLSQALRSHPNAAGIYNAGAFNNAIKQTLPAVHPLDRLIIIAHGLTEDTMSMLEDETITIVIDHNIDLQVRQAIEVLNYRFGLSDKMYGATSVPFTLHMRDNV</sequence>
<dbReference type="Gene3D" id="1.10.260.40">
    <property type="entry name" value="lambda repressor-like DNA-binding domains"/>
    <property type="match status" value="1"/>
</dbReference>
<evidence type="ECO:0000313" key="6">
    <source>
        <dbReference type="Proteomes" id="UP000002949"/>
    </source>
</evidence>
<comment type="similarity">
    <text evidence="2">Belongs to the bacterial solute-binding protein 2 family.</text>
</comment>
<dbReference type="SUPFAM" id="SSF53822">
    <property type="entry name" value="Periplasmic binding protein-like I"/>
    <property type="match status" value="1"/>
</dbReference>
<feature type="domain" description="HTH lacI-type" evidence="4">
    <location>
        <begin position="4"/>
        <end position="61"/>
    </location>
</feature>
<gene>
    <name evidence="5" type="ORF">MEA186_06488</name>
</gene>
<evidence type="ECO:0000256" key="3">
    <source>
        <dbReference type="ARBA" id="ARBA00022729"/>
    </source>
</evidence>
<dbReference type="Proteomes" id="UP000002949">
    <property type="component" value="Unassembled WGS sequence"/>
</dbReference>
<dbReference type="SUPFAM" id="SSF47413">
    <property type="entry name" value="lambda repressor-like DNA-binding domains"/>
    <property type="match status" value="1"/>
</dbReference>
<evidence type="ECO:0000313" key="5">
    <source>
        <dbReference type="EMBL" id="EHH12914.1"/>
    </source>
</evidence>
<accession>G6Y5T8</accession>
<reference evidence="5 6" key="1">
    <citation type="journal article" date="2012" name="J. Bacteriol.">
        <title>Draft Genome Sequence of Plant Growth-Promoting Rhizobium Mesorhizobium amorphae, Isolated from Zinc-Lead Mine Tailings.</title>
        <authorList>
            <person name="Hao X."/>
            <person name="Lin Y."/>
            <person name="Johnstone L."/>
            <person name="Baltrus D.A."/>
            <person name="Miller S.J."/>
            <person name="Wei G."/>
            <person name="Rensing C."/>
        </authorList>
    </citation>
    <scope>NUCLEOTIDE SEQUENCE [LARGE SCALE GENOMIC DNA]</scope>
    <source>
        <strain evidence="5 6">CCNWGS0123</strain>
    </source>
</reference>
<dbReference type="CDD" id="cd06307">
    <property type="entry name" value="PBP1_sugar_binding"/>
    <property type="match status" value="1"/>
</dbReference>
<dbReference type="GO" id="GO:0030313">
    <property type="term" value="C:cell envelope"/>
    <property type="evidence" value="ECO:0007669"/>
    <property type="project" value="UniProtKB-SubCell"/>
</dbReference>
<dbReference type="Pfam" id="PF13407">
    <property type="entry name" value="Peripla_BP_4"/>
    <property type="match status" value="1"/>
</dbReference>
<evidence type="ECO:0000256" key="2">
    <source>
        <dbReference type="ARBA" id="ARBA00007639"/>
    </source>
</evidence>
<evidence type="ECO:0000256" key="1">
    <source>
        <dbReference type="ARBA" id="ARBA00004196"/>
    </source>
</evidence>
<dbReference type="GO" id="GO:0030246">
    <property type="term" value="F:carbohydrate binding"/>
    <property type="evidence" value="ECO:0007669"/>
    <property type="project" value="UniProtKB-ARBA"/>
</dbReference>
<dbReference type="InterPro" id="IPR000843">
    <property type="entry name" value="HTH_LacI"/>
</dbReference>
<dbReference type="CDD" id="cd01392">
    <property type="entry name" value="HTH_LacI"/>
    <property type="match status" value="1"/>
</dbReference>
<dbReference type="Pfam" id="PF00356">
    <property type="entry name" value="LacI"/>
    <property type="match status" value="1"/>
</dbReference>
<dbReference type="PANTHER" id="PTHR46847:SF1">
    <property type="entry name" value="D-ALLOSE-BINDING PERIPLASMIC PROTEIN-RELATED"/>
    <property type="match status" value="1"/>
</dbReference>
<dbReference type="RefSeq" id="WP_006200734.1">
    <property type="nucleotide sequence ID" value="NZ_CP015319.1"/>
</dbReference>
<dbReference type="EMBL" id="AGSN01000064">
    <property type="protein sequence ID" value="EHH12914.1"/>
    <property type="molecule type" value="Genomic_DNA"/>
</dbReference>
<dbReference type="AlphaFoldDB" id="G6Y5T8"/>
<evidence type="ECO:0000259" key="4">
    <source>
        <dbReference type="PROSITE" id="PS50932"/>
    </source>
</evidence>
<dbReference type="PANTHER" id="PTHR46847">
    <property type="entry name" value="D-ALLOSE-BINDING PERIPLASMIC PROTEIN-RELATED"/>
    <property type="match status" value="1"/>
</dbReference>
<keyword evidence="6" id="KW-1185">Reference proteome</keyword>
<dbReference type="InterPro" id="IPR010982">
    <property type="entry name" value="Lambda_DNA-bd_dom_sf"/>
</dbReference>
<dbReference type="InterPro" id="IPR028082">
    <property type="entry name" value="Peripla_BP_I"/>
</dbReference>
<organism evidence="5 6">
    <name type="scientific">Mesorhizobium amorphae CCNWGS0123</name>
    <dbReference type="NCBI Taxonomy" id="1082933"/>
    <lineage>
        <taxon>Bacteria</taxon>
        <taxon>Pseudomonadati</taxon>
        <taxon>Pseudomonadota</taxon>
        <taxon>Alphaproteobacteria</taxon>
        <taxon>Hyphomicrobiales</taxon>
        <taxon>Phyllobacteriaceae</taxon>
        <taxon>Mesorhizobium</taxon>
    </lineage>
</organism>